<evidence type="ECO:0000259" key="2">
    <source>
        <dbReference type="Pfam" id="PF04984"/>
    </source>
</evidence>
<dbReference type="PANTHER" id="PTHR35861:SF1">
    <property type="entry name" value="PHAGE TAIL SHEATH PROTEIN"/>
    <property type="match status" value="1"/>
</dbReference>
<sequence length="392" mass="42626">MPAKSLGLVPGVYREDIFPTPSPALPTGVPIFLGFAAKGRENDPQRLTLWPQFAEAFGESLSGGYLAAAVRGFFSNGGDFCYVLRLTAQGSAEDVLQAGLAVIAPLSNIDLVCVPDIMKGHRLNHDQVWRLQQQVIEHCDQLGDRFAILDALPSVELTSDQAKNDLQQQLANLTGDNAALYAPWLQNDRRDWVPPCGHVAGVYAKRDRTIGVHHAPANEVLEDVLDISVRFSNADQSALNAAGNGQGNQVNCVRSLPGRGIRIWGAYTLSANPLWRYVGVRRLFITVGRWAEHNLSAAAFEPNNVTLWIRIERELTAYLEALAQQGALQGETPEQAFFVKCDAETNPSEVRDQGQVVTEIGLAPTLLNEFIVVRLIHGASGVVVNSAPVVPP</sequence>
<evidence type="ECO:0000256" key="1">
    <source>
        <dbReference type="ARBA" id="ARBA00008005"/>
    </source>
</evidence>
<evidence type="ECO:0000313" key="5">
    <source>
        <dbReference type="Proteomes" id="UP000249794"/>
    </source>
</evidence>
<evidence type="ECO:0000313" key="4">
    <source>
        <dbReference type="EMBL" id="PZO53774.1"/>
    </source>
</evidence>
<comment type="similarity">
    <text evidence="1">Belongs to the myoviridae tail sheath protein family.</text>
</comment>
<feature type="domain" description="Tail sheath protein subtilisin-like" evidence="2">
    <location>
        <begin position="131"/>
        <end position="268"/>
    </location>
</feature>
<dbReference type="InterPro" id="IPR052042">
    <property type="entry name" value="Tail_sheath_structural"/>
</dbReference>
<dbReference type="InterPro" id="IPR020287">
    <property type="entry name" value="Tail_sheath_C"/>
</dbReference>
<reference evidence="4 5" key="2">
    <citation type="submission" date="2018-06" db="EMBL/GenBank/DDBJ databases">
        <title>Metagenomic assembly of (sub)arctic Cyanobacteria and their associated microbiome from non-axenic cultures.</title>
        <authorList>
            <person name="Baurain D."/>
        </authorList>
    </citation>
    <scope>NUCLEOTIDE SEQUENCE [LARGE SCALE GENOMIC DNA]</scope>
    <source>
        <strain evidence="4">ULC027bin1</strain>
    </source>
</reference>
<dbReference type="Pfam" id="PF17482">
    <property type="entry name" value="Phage_sheath_1C"/>
    <property type="match status" value="1"/>
</dbReference>
<dbReference type="Proteomes" id="UP000249794">
    <property type="component" value="Unassembled WGS sequence"/>
</dbReference>
<gene>
    <name evidence="4" type="ORF">DCF15_12560</name>
</gene>
<dbReference type="AlphaFoldDB" id="A0A2W4X9G6"/>
<name>A0A2W4X9G6_9CYAN</name>
<feature type="domain" description="Tail sheath protein C-terminal" evidence="3">
    <location>
        <begin position="271"/>
        <end position="365"/>
    </location>
</feature>
<comment type="caution">
    <text evidence="4">The sequence shown here is derived from an EMBL/GenBank/DDBJ whole genome shotgun (WGS) entry which is preliminary data.</text>
</comment>
<accession>A0A2W4X9G6</accession>
<dbReference type="Gene3D" id="3.40.50.11780">
    <property type="match status" value="1"/>
</dbReference>
<reference evidence="5" key="1">
    <citation type="submission" date="2018-04" db="EMBL/GenBank/DDBJ databases">
        <authorList>
            <person name="Cornet L."/>
        </authorList>
    </citation>
    <scope>NUCLEOTIDE SEQUENCE [LARGE SCALE GENOMIC DNA]</scope>
</reference>
<dbReference type="EMBL" id="QBMP01000126">
    <property type="protein sequence ID" value="PZO53774.1"/>
    <property type="molecule type" value="Genomic_DNA"/>
</dbReference>
<proteinExistence type="inferred from homology"/>
<dbReference type="Pfam" id="PF04984">
    <property type="entry name" value="Phage_sheath_1"/>
    <property type="match status" value="1"/>
</dbReference>
<protein>
    <submittedName>
        <fullName evidence="4">Phage tail sheath family protein</fullName>
    </submittedName>
</protein>
<evidence type="ECO:0000259" key="3">
    <source>
        <dbReference type="Pfam" id="PF17482"/>
    </source>
</evidence>
<dbReference type="PANTHER" id="PTHR35861">
    <property type="match status" value="1"/>
</dbReference>
<organism evidence="4 5">
    <name type="scientific">Phormidesmis priestleyi</name>
    <dbReference type="NCBI Taxonomy" id="268141"/>
    <lineage>
        <taxon>Bacteria</taxon>
        <taxon>Bacillati</taxon>
        <taxon>Cyanobacteriota</taxon>
        <taxon>Cyanophyceae</taxon>
        <taxon>Leptolyngbyales</taxon>
        <taxon>Leptolyngbyaceae</taxon>
        <taxon>Phormidesmis</taxon>
    </lineage>
</organism>
<dbReference type="InterPro" id="IPR035089">
    <property type="entry name" value="Phage_sheath_subtilisin"/>
</dbReference>